<keyword evidence="7" id="KW-0539">Nucleus</keyword>
<protein>
    <recommendedName>
        <fullName evidence="8">Zinc finger ZPR1-type domain-containing protein</fullName>
    </recommendedName>
</protein>
<comment type="subcellular location">
    <subcellularLocation>
        <location evidence="1">Nucleus</location>
    </subcellularLocation>
</comment>
<dbReference type="InterPro" id="IPR004457">
    <property type="entry name" value="Znf_ZPR1"/>
</dbReference>
<evidence type="ECO:0000256" key="7">
    <source>
        <dbReference type="ARBA" id="ARBA00023242"/>
    </source>
</evidence>
<dbReference type="KEGG" id="smo:SELMODRAFT_110533"/>
<dbReference type="FunFam" id="2.20.25.420:FF:000002">
    <property type="entry name" value="Zinc finger protein ZPR1"/>
    <property type="match status" value="1"/>
</dbReference>
<dbReference type="eggNOG" id="KOG2703">
    <property type="taxonomic scope" value="Eukaryota"/>
</dbReference>
<dbReference type="InParanoid" id="D8S779"/>
<dbReference type="Gene3D" id="2.20.25.420">
    <property type="entry name" value="ZPR1, zinc finger domain"/>
    <property type="match status" value="2"/>
</dbReference>
<dbReference type="GO" id="GO:0005634">
    <property type="term" value="C:nucleus"/>
    <property type="evidence" value="ECO:0000318"/>
    <property type="project" value="GO_Central"/>
</dbReference>
<gene>
    <name evidence="9" type="ORF">SELMODRAFT_110533</name>
</gene>
<dbReference type="PANTHER" id="PTHR10876:SF0">
    <property type="entry name" value="ZINC FINGER PROTEIN ZPR1"/>
    <property type="match status" value="1"/>
</dbReference>
<proteinExistence type="inferred from homology"/>
<dbReference type="FunFam" id="2.60.120.1040:FF:000002">
    <property type="entry name" value="zinc finger protein ZPR1"/>
    <property type="match status" value="1"/>
</dbReference>
<keyword evidence="6" id="KW-0862">Zinc</keyword>
<dbReference type="FunFam" id="2.20.25.420:FF:000001">
    <property type="entry name" value="Zinc finger protein ZPR1"/>
    <property type="match status" value="1"/>
</dbReference>
<evidence type="ECO:0000256" key="5">
    <source>
        <dbReference type="ARBA" id="ARBA00022771"/>
    </source>
</evidence>
<dbReference type="PANTHER" id="PTHR10876">
    <property type="entry name" value="ZINC FINGER PROTEIN ZPR1"/>
    <property type="match status" value="1"/>
</dbReference>
<name>D8S779_SELML</name>
<dbReference type="EMBL" id="GL377605">
    <property type="protein sequence ID" value="EFJ19709.1"/>
    <property type="molecule type" value="Genomic_DNA"/>
</dbReference>
<accession>D8S779</accession>
<dbReference type="GO" id="GO:0008270">
    <property type="term" value="F:zinc ion binding"/>
    <property type="evidence" value="ECO:0007669"/>
    <property type="project" value="UniProtKB-KW"/>
</dbReference>
<evidence type="ECO:0000259" key="8">
    <source>
        <dbReference type="SMART" id="SM00709"/>
    </source>
</evidence>
<evidence type="ECO:0000256" key="2">
    <source>
        <dbReference type="ARBA" id="ARBA00008354"/>
    </source>
</evidence>
<comment type="similarity">
    <text evidence="2">Belongs to the ZPR1 family.</text>
</comment>
<keyword evidence="5" id="KW-0863">Zinc-finger</keyword>
<dbReference type="GO" id="GO:0005737">
    <property type="term" value="C:cytoplasm"/>
    <property type="evidence" value="ECO:0000318"/>
    <property type="project" value="GO_Central"/>
</dbReference>
<evidence type="ECO:0000256" key="6">
    <source>
        <dbReference type="ARBA" id="ARBA00022833"/>
    </source>
</evidence>
<dbReference type="InterPro" id="IPR040141">
    <property type="entry name" value="ZPR1"/>
</dbReference>
<evidence type="ECO:0000256" key="3">
    <source>
        <dbReference type="ARBA" id="ARBA00022723"/>
    </source>
</evidence>
<dbReference type="Proteomes" id="UP000001514">
    <property type="component" value="Unassembled WGS sequence"/>
</dbReference>
<feature type="domain" description="Zinc finger ZPR1-type" evidence="8">
    <location>
        <begin position="10"/>
        <end position="170"/>
    </location>
</feature>
<keyword evidence="4" id="KW-0677">Repeat</keyword>
<organism evidence="10">
    <name type="scientific">Selaginella moellendorffii</name>
    <name type="common">Spikemoss</name>
    <dbReference type="NCBI Taxonomy" id="88036"/>
    <lineage>
        <taxon>Eukaryota</taxon>
        <taxon>Viridiplantae</taxon>
        <taxon>Streptophyta</taxon>
        <taxon>Embryophyta</taxon>
        <taxon>Tracheophyta</taxon>
        <taxon>Lycopodiopsida</taxon>
        <taxon>Selaginellales</taxon>
        <taxon>Selaginellaceae</taxon>
        <taxon>Selaginella</taxon>
    </lineage>
</organism>
<dbReference type="InterPro" id="IPR056180">
    <property type="entry name" value="ZPR1_jr_dom"/>
</dbReference>
<feature type="domain" description="Zinc finger ZPR1-type" evidence="8">
    <location>
        <begin position="256"/>
        <end position="414"/>
    </location>
</feature>
<keyword evidence="10" id="KW-1185">Reference proteome</keyword>
<sequence>MAEDAHELESLCMSCGENGTTRLLLTTIPHFREIVLMAFECPHCNERNNEVQFAGQLQPQGCRFTLSVPQHDLKALNRQVVKSDSATIKVPELDFEVPPEAQRGVLSTVEGVLLKAGDDLERLQEERRKVDPHTAASIDAFILKLRAYARGEQAFTFSLEDPSGNSFIENPNAPKEDPILLREHYDRTHEQQKSLGFLSVDHENEDGKQEEDVVEELHGAVGAKLAQQAIAQGNSEQISAALFKYTAPEEVMTFPATCGACAGRCETRMYMTNIPYFKEVIVMAASCDTCGFRNSEVKPGGSISAKGKKISLAVENQIDLTRDLIKSDTAGVEIPEVELELMPGTLGGLVTTVEGLVKTISESNVHGFEIGDSAEIVTRQKWMEFDAKLQDLLELKKSWTLVLDDSLGNSFIAPCTDSSSDDNQISVREYERSWEQNEELGLNHMNTGTS</sequence>
<dbReference type="OMA" id="KCTFDQN"/>
<dbReference type="InterPro" id="IPR042451">
    <property type="entry name" value="ZPR1_A/B_dom"/>
</dbReference>
<dbReference type="SMART" id="SM00709">
    <property type="entry name" value="Zpr1"/>
    <property type="match status" value="2"/>
</dbReference>
<dbReference type="HOGENOM" id="CLU_024138_5_0_1"/>
<dbReference type="Gramene" id="EFJ19709">
    <property type="protein sequence ID" value="EFJ19709"/>
    <property type="gene ID" value="SELMODRAFT_110533"/>
</dbReference>
<dbReference type="Pfam" id="PF22794">
    <property type="entry name" value="jr-ZPR1"/>
    <property type="match status" value="2"/>
</dbReference>
<evidence type="ECO:0000313" key="10">
    <source>
        <dbReference type="Proteomes" id="UP000001514"/>
    </source>
</evidence>
<reference evidence="9 10" key="1">
    <citation type="journal article" date="2011" name="Science">
        <title>The Selaginella genome identifies genetic changes associated with the evolution of vascular plants.</title>
        <authorList>
            <person name="Banks J.A."/>
            <person name="Nishiyama T."/>
            <person name="Hasebe M."/>
            <person name="Bowman J.L."/>
            <person name="Gribskov M."/>
            <person name="dePamphilis C."/>
            <person name="Albert V.A."/>
            <person name="Aono N."/>
            <person name="Aoyama T."/>
            <person name="Ambrose B.A."/>
            <person name="Ashton N.W."/>
            <person name="Axtell M.J."/>
            <person name="Barker E."/>
            <person name="Barker M.S."/>
            <person name="Bennetzen J.L."/>
            <person name="Bonawitz N.D."/>
            <person name="Chapple C."/>
            <person name="Cheng C."/>
            <person name="Correa L.G."/>
            <person name="Dacre M."/>
            <person name="DeBarry J."/>
            <person name="Dreyer I."/>
            <person name="Elias M."/>
            <person name="Engstrom E.M."/>
            <person name="Estelle M."/>
            <person name="Feng L."/>
            <person name="Finet C."/>
            <person name="Floyd S.K."/>
            <person name="Frommer W.B."/>
            <person name="Fujita T."/>
            <person name="Gramzow L."/>
            <person name="Gutensohn M."/>
            <person name="Harholt J."/>
            <person name="Hattori M."/>
            <person name="Heyl A."/>
            <person name="Hirai T."/>
            <person name="Hiwatashi Y."/>
            <person name="Ishikawa M."/>
            <person name="Iwata M."/>
            <person name="Karol K.G."/>
            <person name="Koehler B."/>
            <person name="Kolukisaoglu U."/>
            <person name="Kubo M."/>
            <person name="Kurata T."/>
            <person name="Lalonde S."/>
            <person name="Li K."/>
            <person name="Li Y."/>
            <person name="Litt A."/>
            <person name="Lyons E."/>
            <person name="Manning G."/>
            <person name="Maruyama T."/>
            <person name="Michael T.P."/>
            <person name="Mikami K."/>
            <person name="Miyazaki S."/>
            <person name="Morinaga S."/>
            <person name="Murata T."/>
            <person name="Mueller-Roeber B."/>
            <person name="Nelson D.R."/>
            <person name="Obara M."/>
            <person name="Oguri Y."/>
            <person name="Olmstead R.G."/>
            <person name="Onodera N."/>
            <person name="Petersen B.L."/>
            <person name="Pils B."/>
            <person name="Prigge M."/>
            <person name="Rensing S.A."/>
            <person name="Riano-Pachon D.M."/>
            <person name="Roberts A.W."/>
            <person name="Sato Y."/>
            <person name="Scheller H.V."/>
            <person name="Schulz B."/>
            <person name="Schulz C."/>
            <person name="Shakirov E.V."/>
            <person name="Shibagaki N."/>
            <person name="Shinohara N."/>
            <person name="Shippen D.E."/>
            <person name="Soerensen I."/>
            <person name="Sotooka R."/>
            <person name="Sugimoto N."/>
            <person name="Sugita M."/>
            <person name="Sumikawa N."/>
            <person name="Tanurdzic M."/>
            <person name="Theissen G."/>
            <person name="Ulvskov P."/>
            <person name="Wakazuki S."/>
            <person name="Weng J.K."/>
            <person name="Willats W.W."/>
            <person name="Wipf D."/>
            <person name="Wolf P.G."/>
            <person name="Yang L."/>
            <person name="Zimmer A.D."/>
            <person name="Zhu Q."/>
            <person name="Mitros T."/>
            <person name="Hellsten U."/>
            <person name="Loque D."/>
            <person name="Otillar R."/>
            <person name="Salamov A."/>
            <person name="Schmutz J."/>
            <person name="Shapiro H."/>
            <person name="Lindquist E."/>
            <person name="Lucas S."/>
            <person name="Rokhsar D."/>
            <person name="Grigoriev I.V."/>
        </authorList>
    </citation>
    <scope>NUCLEOTIDE SEQUENCE [LARGE SCALE GENOMIC DNA]</scope>
</reference>
<dbReference type="STRING" id="88036.D8S779"/>
<dbReference type="AlphaFoldDB" id="D8S779"/>
<dbReference type="FunCoup" id="D8S779">
    <property type="interactions" value="4446"/>
</dbReference>
<dbReference type="Pfam" id="PF03367">
    <property type="entry name" value="Zn_ribbon_ZPR1"/>
    <property type="match status" value="2"/>
</dbReference>
<dbReference type="InterPro" id="IPR042452">
    <property type="entry name" value="ZPR1_Znf1/2"/>
</dbReference>
<dbReference type="NCBIfam" id="TIGR00310">
    <property type="entry name" value="ZPR1_znf"/>
    <property type="match status" value="2"/>
</dbReference>
<dbReference type="Gene3D" id="2.60.120.1040">
    <property type="entry name" value="ZPR1, A/B domain"/>
    <property type="match status" value="2"/>
</dbReference>
<dbReference type="FunFam" id="2.60.120.1040:FF:000001">
    <property type="entry name" value="Zinc finger protein ZPR1"/>
    <property type="match status" value="1"/>
</dbReference>
<evidence type="ECO:0000313" key="9">
    <source>
        <dbReference type="EMBL" id="EFJ19709.1"/>
    </source>
</evidence>
<keyword evidence="3" id="KW-0479">Metal-binding</keyword>
<evidence type="ECO:0000256" key="1">
    <source>
        <dbReference type="ARBA" id="ARBA00004123"/>
    </source>
</evidence>
<evidence type="ECO:0000256" key="4">
    <source>
        <dbReference type="ARBA" id="ARBA00022737"/>
    </source>
</evidence>